<protein>
    <submittedName>
        <fullName evidence="1">Uncharacterized protein</fullName>
    </submittedName>
</protein>
<reference evidence="2" key="1">
    <citation type="submission" date="2017-03" db="EMBL/GenBank/DDBJ databases">
        <title>Phytopthora megakarya and P. palmivora, two closely related causual agents of cacao black pod achieved similar genome size and gene model numbers by different mechanisms.</title>
        <authorList>
            <person name="Ali S."/>
            <person name="Shao J."/>
            <person name="Larry D.J."/>
            <person name="Kronmiller B."/>
            <person name="Shen D."/>
            <person name="Strem M.D."/>
            <person name="Melnick R.L."/>
            <person name="Guiltinan M.J."/>
            <person name="Tyler B.M."/>
            <person name="Meinhardt L.W."/>
            <person name="Bailey B.A."/>
        </authorList>
    </citation>
    <scope>NUCLEOTIDE SEQUENCE [LARGE SCALE GENOMIC DNA]</scope>
    <source>
        <strain evidence="2">zdho120</strain>
    </source>
</reference>
<dbReference type="AlphaFoldDB" id="A0A225WDA1"/>
<evidence type="ECO:0000313" key="1">
    <source>
        <dbReference type="EMBL" id="OWZ15374.1"/>
    </source>
</evidence>
<comment type="caution">
    <text evidence="1">The sequence shown here is derived from an EMBL/GenBank/DDBJ whole genome shotgun (WGS) entry which is preliminary data.</text>
</comment>
<accession>A0A225WDA1</accession>
<gene>
    <name evidence="1" type="ORF">PHMEG_00010995</name>
</gene>
<evidence type="ECO:0000313" key="2">
    <source>
        <dbReference type="Proteomes" id="UP000198211"/>
    </source>
</evidence>
<sequence>MIYIQYPSGYAVVSAPIERLKMKEVPFMWNDKCKTYPDFSERFKLYVDSSKSAVANGPLERA</sequence>
<name>A0A225WDA1_9STRA</name>
<organism evidence="1 2">
    <name type="scientific">Phytophthora megakarya</name>
    <dbReference type="NCBI Taxonomy" id="4795"/>
    <lineage>
        <taxon>Eukaryota</taxon>
        <taxon>Sar</taxon>
        <taxon>Stramenopiles</taxon>
        <taxon>Oomycota</taxon>
        <taxon>Peronosporomycetes</taxon>
        <taxon>Peronosporales</taxon>
        <taxon>Peronosporaceae</taxon>
        <taxon>Phytophthora</taxon>
    </lineage>
</organism>
<keyword evidence="2" id="KW-1185">Reference proteome</keyword>
<dbReference type="EMBL" id="NBNE01001137">
    <property type="protein sequence ID" value="OWZ15374.1"/>
    <property type="molecule type" value="Genomic_DNA"/>
</dbReference>
<dbReference type="Proteomes" id="UP000198211">
    <property type="component" value="Unassembled WGS sequence"/>
</dbReference>
<proteinExistence type="predicted"/>